<protein>
    <recommendedName>
        <fullName evidence="3">DUF1838 domain-containing protein</fullName>
    </recommendedName>
</protein>
<proteinExistence type="predicted"/>
<evidence type="ECO:0000313" key="1">
    <source>
        <dbReference type="EMBL" id="MFC6011314.1"/>
    </source>
</evidence>
<comment type="caution">
    <text evidence="1">The sequence shown here is derived from an EMBL/GenBank/DDBJ whole genome shotgun (WGS) entry which is preliminary data.</text>
</comment>
<dbReference type="SUPFAM" id="SSF160424">
    <property type="entry name" value="BH3703-like"/>
    <property type="match status" value="1"/>
</dbReference>
<keyword evidence="2" id="KW-1185">Reference proteome</keyword>
<organism evidence="1 2">
    <name type="scientific">Nocardia lasii</name>
    <dbReference type="NCBI Taxonomy" id="1616107"/>
    <lineage>
        <taxon>Bacteria</taxon>
        <taxon>Bacillati</taxon>
        <taxon>Actinomycetota</taxon>
        <taxon>Actinomycetes</taxon>
        <taxon>Mycobacteriales</taxon>
        <taxon>Nocardiaceae</taxon>
        <taxon>Nocardia</taxon>
    </lineage>
</organism>
<dbReference type="EMBL" id="JBHSQN010000004">
    <property type="protein sequence ID" value="MFC6011314.1"/>
    <property type="molecule type" value="Genomic_DNA"/>
</dbReference>
<evidence type="ECO:0008006" key="3">
    <source>
        <dbReference type="Google" id="ProtNLM"/>
    </source>
</evidence>
<dbReference type="RefSeq" id="WP_378602738.1">
    <property type="nucleotide sequence ID" value="NZ_JBHSQN010000004.1"/>
</dbReference>
<reference evidence="2" key="1">
    <citation type="journal article" date="2019" name="Int. J. Syst. Evol. Microbiol.">
        <title>The Global Catalogue of Microorganisms (GCM) 10K type strain sequencing project: providing services to taxonomists for standard genome sequencing and annotation.</title>
        <authorList>
            <consortium name="The Broad Institute Genomics Platform"/>
            <consortium name="The Broad Institute Genome Sequencing Center for Infectious Disease"/>
            <person name="Wu L."/>
            <person name="Ma J."/>
        </authorList>
    </citation>
    <scope>NUCLEOTIDE SEQUENCE [LARGE SCALE GENOMIC DNA]</scope>
    <source>
        <strain evidence="2">CCUG 36956</strain>
    </source>
</reference>
<evidence type="ECO:0000313" key="2">
    <source>
        <dbReference type="Proteomes" id="UP001596223"/>
    </source>
</evidence>
<dbReference type="Proteomes" id="UP001596223">
    <property type="component" value="Unassembled WGS sequence"/>
</dbReference>
<dbReference type="InterPro" id="IPR036170">
    <property type="entry name" value="YezG-like_sf"/>
</dbReference>
<accession>A0ABW1JQD7</accession>
<gene>
    <name evidence="1" type="ORF">ACFP3H_09655</name>
</gene>
<name>A0ABW1JQD7_9NOCA</name>
<sequence>MNVPHPFERLEFPSQTRDEKYAQSERILLWTAGRIIKAAEPGWERIEVNVLGSGTDFDVKYTILDADGSSGIGDLPPEIMRAFDDMRILRYEEGVGTWLSLRMYIKAPDFLDATFNVWVDPIWDPSISAAAYENDLRHYPRTDEYIPRWLKAKLNTKTPLPPVKPGEDPPMESYVELIETQTNISLPPGWTYAQIHFREVGNHREINGLMQDISGKMTPWTPPVEVADRFSEYRAATRSRPAVWFSARLEVWYTGKYNFDMYGTTEPKWANQPSVDDFREEVRLAGLYSVPLPDWIISGAS</sequence>